<keyword evidence="8" id="KW-0677">Repeat</keyword>
<sequence length="254" mass="28387">MWNGQKVMQVNKEPPLPHHQTLAPSPYLRKVNTTIYFCFTSHFTDIRMSSESAPPRPPLPQGQMPPQAPTPEEEEEINFPKPQTDEPIMKAAYDLHVEAQKWSSKGNDLIAAAKKMALLMAQMSKYVRGEGGSKKGLIDCAKAIAKASDEVTRLATEIARQCTDKRIRMNLMQVCERIPTIATQLKIISTVKATLLGEPDAEDEEEATEVLVLNAQNLMGAVKETVRQAEAASIKIRTEAGVKMRWVRKSPWYS</sequence>
<dbReference type="InterPro" id="IPR006077">
    <property type="entry name" value="Vinculin/catenin"/>
</dbReference>
<keyword evidence="7" id="KW-0963">Cytoplasm</keyword>
<evidence type="ECO:0000256" key="7">
    <source>
        <dbReference type="ARBA" id="ARBA00022490"/>
    </source>
</evidence>
<evidence type="ECO:0000256" key="12">
    <source>
        <dbReference type="ARBA" id="ARBA00023203"/>
    </source>
</evidence>
<dbReference type="SUPFAM" id="SSF47220">
    <property type="entry name" value="alpha-catenin/vinculin-like"/>
    <property type="match status" value="1"/>
</dbReference>
<dbReference type="GO" id="GO:0005912">
    <property type="term" value="C:adherens junction"/>
    <property type="evidence" value="ECO:0007669"/>
    <property type="project" value="UniProtKB-SubCell"/>
</dbReference>
<dbReference type="GO" id="GO:0007155">
    <property type="term" value="P:cell adhesion"/>
    <property type="evidence" value="ECO:0007669"/>
    <property type="project" value="UniProtKB-KW"/>
</dbReference>
<dbReference type="InterPro" id="IPR017997">
    <property type="entry name" value="Vinculin"/>
</dbReference>
<protein>
    <recommendedName>
        <fullName evidence="5">Vinculin</fullName>
    </recommendedName>
</protein>
<comment type="caution">
    <text evidence="15">The sequence shown here is derived from an EMBL/GenBank/DDBJ whole genome shotgun (WGS) entry which is preliminary data.</text>
</comment>
<comment type="similarity">
    <text evidence="4">Belongs to the vinculin/alpha-catenin family.</text>
</comment>
<keyword evidence="16" id="KW-1185">Reference proteome</keyword>
<evidence type="ECO:0000256" key="10">
    <source>
        <dbReference type="ARBA" id="ARBA00022949"/>
    </source>
</evidence>
<feature type="region of interest" description="Disordered" evidence="14">
    <location>
        <begin position="48"/>
        <end position="83"/>
    </location>
</feature>
<accession>A0A2G8JPX8</accession>
<keyword evidence="10" id="KW-0965">Cell junction</keyword>
<organism evidence="15 16">
    <name type="scientific">Stichopus japonicus</name>
    <name type="common">Sea cucumber</name>
    <dbReference type="NCBI Taxonomy" id="307972"/>
    <lineage>
        <taxon>Eukaryota</taxon>
        <taxon>Metazoa</taxon>
        <taxon>Echinodermata</taxon>
        <taxon>Eleutherozoa</taxon>
        <taxon>Echinozoa</taxon>
        <taxon>Holothuroidea</taxon>
        <taxon>Aspidochirotacea</taxon>
        <taxon>Aspidochirotida</taxon>
        <taxon>Stichopodidae</taxon>
        <taxon>Apostichopus</taxon>
    </lineage>
</organism>
<dbReference type="GO" id="GO:0051015">
    <property type="term" value="F:actin filament binding"/>
    <property type="evidence" value="ECO:0007669"/>
    <property type="project" value="InterPro"/>
</dbReference>
<gene>
    <name evidence="15" type="ORF">BSL78_25350</name>
</gene>
<evidence type="ECO:0000313" key="16">
    <source>
        <dbReference type="Proteomes" id="UP000230750"/>
    </source>
</evidence>
<evidence type="ECO:0000256" key="14">
    <source>
        <dbReference type="SAM" id="MobiDB-lite"/>
    </source>
</evidence>
<evidence type="ECO:0000256" key="4">
    <source>
        <dbReference type="ARBA" id="ARBA00008376"/>
    </source>
</evidence>
<keyword evidence="6" id="KW-1003">Cell membrane</keyword>
<evidence type="ECO:0000313" key="15">
    <source>
        <dbReference type="EMBL" id="PIK37817.1"/>
    </source>
</evidence>
<proteinExistence type="inferred from homology"/>
<keyword evidence="13" id="KW-0206">Cytoskeleton</keyword>
<dbReference type="InterPro" id="IPR036723">
    <property type="entry name" value="Alpha-catenin/vinculin-like_sf"/>
</dbReference>
<keyword evidence="12" id="KW-0009">Actin-binding</keyword>
<evidence type="ECO:0000256" key="11">
    <source>
        <dbReference type="ARBA" id="ARBA00023136"/>
    </source>
</evidence>
<evidence type="ECO:0000256" key="8">
    <source>
        <dbReference type="ARBA" id="ARBA00022737"/>
    </source>
</evidence>
<dbReference type="Gene3D" id="1.20.120.230">
    <property type="entry name" value="Alpha-catenin/vinculin-like"/>
    <property type="match status" value="1"/>
</dbReference>
<keyword evidence="11" id="KW-0472">Membrane</keyword>
<dbReference type="GO" id="GO:0005856">
    <property type="term" value="C:cytoskeleton"/>
    <property type="evidence" value="ECO:0007669"/>
    <property type="project" value="UniProtKB-SubCell"/>
</dbReference>
<evidence type="ECO:0000256" key="2">
    <source>
        <dbReference type="ARBA" id="ARBA00004413"/>
    </source>
</evidence>
<reference evidence="15 16" key="1">
    <citation type="journal article" date="2017" name="PLoS Biol.">
        <title>The sea cucumber genome provides insights into morphological evolution and visceral regeneration.</title>
        <authorList>
            <person name="Zhang X."/>
            <person name="Sun L."/>
            <person name="Yuan J."/>
            <person name="Sun Y."/>
            <person name="Gao Y."/>
            <person name="Zhang L."/>
            <person name="Li S."/>
            <person name="Dai H."/>
            <person name="Hamel J.F."/>
            <person name="Liu C."/>
            <person name="Yu Y."/>
            <person name="Liu S."/>
            <person name="Lin W."/>
            <person name="Guo K."/>
            <person name="Jin S."/>
            <person name="Xu P."/>
            <person name="Storey K.B."/>
            <person name="Huan P."/>
            <person name="Zhang T."/>
            <person name="Zhou Y."/>
            <person name="Zhang J."/>
            <person name="Lin C."/>
            <person name="Li X."/>
            <person name="Xing L."/>
            <person name="Huo D."/>
            <person name="Sun M."/>
            <person name="Wang L."/>
            <person name="Mercier A."/>
            <person name="Li F."/>
            <person name="Yang H."/>
            <person name="Xiang J."/>
        </authorList>
    </citation>
    <scope>NUCLEOTIDE SEQUENCE [LARGE SCALE GENOMIC DNA]</scope>
    <source>
        <strain evidence="15">Shaxun</strain>
        <tissue evidence="15">Muscle</tissue>
    </source>
</reference>
<dbReference type="OrthoDB" id="29742at2759"/>
<dbReference type="GO" id="GO:0005886">
    <property type="term" value="C:plasma membrane"/>
    <property type="evidence" value="ECO:0007669"/>
    <property type="project" value="UniProtKB-SubCell"/>
</dbReference>
<evidence type="ECO:0000256" key="6">
    <source>
        <dbReference type="ARBA" id="ARBA00022475"/>
    </source>
</evidence>
<dbReference type="Proteomes" id="UP000230750">
    <property type="component" value="Unassembled WGS sequence"/>
</dbReference>
<evidence type="ECO:0000256" key="1">
    <source>
        <dbReference type="ARBA" id="ARBA00004245"/>
    </source>
</evidence>
<name>A0A2G8JPX8_STIJA</name>
<evidence type="ECO:0000256" key="9">
    <source>
        <dbReference type="ARBA" id="ARBA00022889"/>
    </source>
</evidence>
<comment type="subcellular location">
    <subcellularLocation>
        <location evidence="3">Cell junction</location>
        <location evidence="3">Adherens junction</location>
    </subcellularLocation>
    <subcellularLocation>
        <location evidence="2">Cell membrane</location>
        <topology evidence="2">Peripheral membrane protein</topology>
        <orientation evidence="2">Cytoplasmic side</orientation>
    </subcellularLocation>
    <subcellularLocation>
        <location evidence="1">Cytoplasm</location>
        <location evidence="1">Cytoskeleton</location>
    </subcellularLocation>
</comment>
<dbReference type="PRINTS" id="PR00806">
    <property type="entry name" value="VINCULIN"/>
</dbReference>
<evidence type="ECO:0000256" key="3">
    <source>
        <dbReference type="ARBA" id="ARBA00004536"/>
    </source>
</evidence>
<dbReference type="AlphaFoldDB" id="A0A2G8JPX8"/>
<dbReference type="PANTHER" id="PTHR46180">
    <property type="entry name" value="VINCULIN"/>
    <property type="match status" value="1"/>
</dbReference>
<feature type="region of interest" description="Disordered" evidence="14">
    <location>
        <begin position="1"/>
        <end position="23"/>
    </location>
</feature>
<dbReference type="FunFam" id="1.20.120.230:FF:000010">
    <property type="entry name" value="Vinculin a"/>
    <property type="match status" value="1"/>
</dbReference>
<keyword evidence="9" id="KW-0130">Cell adhesion</keyword>
<evidence type="ECO:0000256" key="13">
    <source>
        <dbReference type="ARBA" id="ARBA00023212"/>
    </source>
</evidence>
<dbReference type="STRING" id="307972.A0A2G8JPX8"/>
<evidence type="ECO:0000256" key="5">
    <source>
        <dbReference type="ARBA" id="ARBA00014125"/>
    </source>
</evidence>
<dbReference type="Pfam" id="PF01044">
    <property type="entry name" value="Vinculin"/>
    <property type="match status" value="1"/>
</dbReference>
<dbReference type="EMBL" id="MRZV01001445">
    <property type="protein sequence ID" value="PIK37817.1"/>
    <property type="molecule type" value="Genomic_DNA"/>
</dbReference>